<protein>
    <submittedName>
        <fullName evidence="1">Uncharacterized protein</fullName>
    </submittedName>
</protein>
<dbReference type="EMBL" id="CP034998">
    <property type="protein sequence ID" value="QAS78590.1"/>
    <property type="molecule type" value="Genomic_DNA"/>
</dbReference>
<organism evidence="1 2">
    <name type="scientific">Rhizobium acidisoli</name>
    <dbReference type="NCBI Taxonomy" id="1538158"/>
    <lineage>
        <taxon>Bacteria</taxon>
        <taxon>Pseudomonadati</taxon>
        <taxon>Pseudomonadota</taxon>
        <taxon>Alphaproteobacteria</taxon>
        <taxon>Hyphomicrobiales</taxon>
        <taxon>Rhizobiaceae</taxon>
        <taxon>Rhizobium/Agrobacterium group</taxon>
        <taxon>Rhizobium</taxon>
    </lineage>
</organism>
<evidence type="ECO:0000313" key="1">
    <source>
        <dbReference type="EMBL" id="QAS78590.1"/>
    </source>
</evidence>
<gene>
    <name evidence="1" type="ORF">CO657_11150</name>
</gene>
<proteinExistence type="predicted"/>
<name>A0AAE5WMM2_9HYPH</name>
<evidence type="ECO:0000313" key="2">
    <source>
        <dbReference type="Proteomes" id="UP000220927"/>
    </source>
</evidence>
<dbReference type="RefSeq" id="WP_054185667.1">
    <property type="nucleotide sequence ID" value="NZ_CP034998.1"/>
</dbReference>
<keyword evidence="2" id="KW-1185">Reference proteome</keyword>
<dbReference type="KEGG" id="rad:CO657_11150"/>
<dbReference type="AlphaFoldDB" id="A0AAE5WMM2"/>
<dbReference type="Proteomes" id="UP000220927">
    <property type="component" value="Chromosome"/>
</dbReference>
<accession>A0AAE5WMM2</accession>
<reference evidence="1 2" key="1">
    <citation type="submission" date="2019-01" db="EMBL/GenBank/DDBJ databases">
        <title>Genomic insights into the origins and evolution of symbiotic genes in the Phaseolus vulgaris microsymbionts.</title>
        <authorList>
            <person name="Tong W."/>
        </authorList>
    </citation>
    <scope>NUCLEOTIDE SEQUENCE [LARGE SCALE GENOMIC DNA]</scope>
    <source>
        <strain evidence="1 2">FH23</strain>
    </source>
</reference>
<sequence length="304" mass="33805">MAAQTWHRAEPREVRPFFETISAEKALDQCGIKLQDDGEFSTDASFELDEIDFQKLALTVSLKIADFKTWIGGKLKADDLELILVVRHGFLKRSEVIHRTGLGAKLPARWSVDTEALARLGGGRNTQVTLAICLANDKQPEPGVPFLPGHWLAKKTFVLRSRTMPTLFDLRIRTDEDWIAVNFPPKTFFAVEYRGGIDTEIDEGASVATVWVHADAHAKLTTSDLGEVVQPLLASEIITAILLESHYEWEKRIEVDDRSPLANLLTKLGGDTPMSLGELQTIAKNPSKLRAVIQDRLSVLGALR</sequence>